<evidence type="ECO:0000313" key="3">
    <source>
        <dbReference type="Proteomes" id="UP000257039"/>
    </source>
</evidence>
<evidence type="ECO:0000313" key="2">
    <source>
        <dbReference type="EMBL" id="RDH41590.1"/>
    </source>
</evidence>
<keyword evidence="3" id="KW-1185">Reference proteome</keyword>
<dbReference type="Proteomes" id="UP000257039">
    <property type="component" value="Unassembled WGS sequence"/>
</dbReference>
<accession>A0A4P9VGI8</accession>
<protein>
    <submittedName>
        <fullName evidence="1">Uncharacterized protein</fullName>
    </submittedName>
</protein>
<dbReference type="EMBL" id="NDXW01000007">
    <property type="protein sequence ID" value="RDH41590.1"/>
    <property type="molecule type" value="Genomic_DNA"/>
</dbReference>
<dbReference type="RefSeq" id="WP_094789788.1">
    <property type="nucleotide sequence ID" value="NZ_NDXW01000007.1"/>
</dbReference>
<dbReference type="EMBL" id="NDXW01000008">
    <property type="protein sequence ID" value="RDH41484.1"/>
    <property type="molecule type" value="Genomic_DNA"/>
</dbReference>
<name>A0A4P9VGI8_9GAMM</name>
<organism evidence="1 3">
    <name type="scientific">Zooshikella ganghwensis</name>
    <dbReference type="NCBI Taxonomy" id="202772"/>
    <lineage>
        <taxon>Bacteria</taxon>
        <taxon>Pseudomonadati</taxon>
        <taxon>Pseudomonadota</taxon>
        <taxon>Gammaproteobacteria</taxon>
        <taxon>Oceanospirillales</taxon>
        <taxon>Zooshikellaceae</taxon>
        <taxon>Zooshikella</taxon>
    </lineage>
</organism>
<proteinExistence type="predicted"/>
<evidence type="ECO:0000313" key="1">
    <source>
        <dbReference type="EMBL" id="RDH41484.1"/>
    </source>
</evidence>
<reference evidence="1 3" key="1">
    <citation type="submission" date="2017-04" db="EMBL/GenBank/DDBJ databases">
        <title>Draft genome sequence of Zooshikella ganghwensis VG4 isolated from Red Sea sediments.</title>
        <authorList>
            <person name="Rehman Z."/>
            <person name="Alam I."/>
            <person name="Kamau A."/>
            <person name="Bajic V."/>
            <person name="Leiknes T."/>
        </authorList>
    </citation>
    <scope>NUCLEOTIDE SEQUENCE [LARGE SCALE GENOMIC DNA]</scope>
    <source>
        <strain evidence="1 3">VG4</strain>
    </source>
</reference>
<dbReference type="AlphaFoldDB" id="A0A4P9VGI8"/>
<comment type="caution">
    <text evidence="1">The sequence shown here is derived from an EMBL/GenBank/DDBJ whole genome shotgun (WGS) entry which is preliminary data.</text>
</comment>
<gene>
    <name evidence="2" type="ORF">B9G39_27980</name>
    <name evidence="1" type="ORF">B9G39_28115</name>
</gene>
<sequence length="116" mass="12878">MPTPQDQERIGTLLAVLSGDQDFVKYKHKITDAFIAQAEQAIIAQRNCINNSGRFMALIKCIPTSPKAVDWLTKCNSAVFDQAFREYQGTLMTNALCSAGMKTTWNNLKVTLAMGF</sequence>